<sequence length="431" mass="47451">MVRGRAWTGFEAAALQEAMRRSVRDFAGLLGVETTTVNNWRVGLSTVTPRSSTQSILDTTFALRTTPQDRERFEQIVAEGEAAWQRRNRPQQSPLIDRAPSDVECDDRDELLTVLNRLHKLSRSVDPDLIDQMQAGTLRAIGDYETSEPAEFVPWLRKQRVWLESLIDECGEPRQRVRLFEIAGQTSGLLGYIAVGCGSFAVARAYCLEAYQLSRYAADSNLIAWARGMQSFCEYYAGRYGDALRFAEAGFTEAAGGRQSIRLAVNGIARAKGKLGDADGVRRAVDSAYQLQSDTEQPKCVPSSISLDCYNAAQIAGNAATAFLSLAMPIEVERFGRIALAEMTAEQSPWGRALVQVDMARAHVMSDEGDFDAAIGTMRKALDRPGGRFMTPIHARGTEFVHDAAARWGDSPQLCEIREVLAEAAGAGRRE</sequence>
<dbReference type="Proteomes" id="UP000468928">
    <property type="component" value="Unassembled WGS sequence"/>
</dbReference>
<comment type="caution">
    <text evidence="1">The sequence shown here is derived from an EMBL/GenBank/DDBJ whole genome shotgun (WGS) entry which is preliminary data.</text>
</comment>
<evidence type="ECO:0000313" key="1">
    <source>
        <dbReference type="EMBL" id="NEW43209.1"/>
    </source>
</evidence>
<dbReference type="EMBL" id="JAAGUZ010000003">
    <property type="protein sequence ID" value="NEW43209.1"/>
    <property type="molecule type" value="Genomic_DNA"/>
</dbReference>
<evidence type="ECO:0000313" key="2">
    <source>
        <dbReference type="Proteomes" id="UP000468928"/>
    </source>
</evidence>
<dbReference type="AlphaFoldDB" id="A0A6P1D0V7"/>
<dbReference type="InterPro" id="IPR011990">
    <property type="entry name" value="TPR-like_helical_dom_sf"/>
</dbReference>
<proteinExistence type="predicted"/>
<dbReference type="RefSeq" id="WP_163822904.1">
    <property type="nucleotide sequence ID" value="NZ_JAAGUY010000003.1"/>
</dbReference>
<gene>
    <name evidence="1" type="ORF">GV789_01850</name>
</gene>
<accession>A0A6P1D0V7</accession>
<organism evidence="1 2">
    <name type="scientific">Nocardia cyriacigeorgica</name>
    <dbReference type="NCBI Taxonomy" id="135487"/>
    <lineage>
        <taxon>Bacteria</taxon>
        <taxon>Bacillati</taxon>
        <taxon>Actinomycetota</taxon>
        <taxon>Actinomycetes</taxon>
        <taxon>Mycobacteriales</taxon>
        <taxon>Nocardiaceae</taxon>
        <taxon>Nocardia</taxon>
    </lineage>
</organism>
<name>A0A6P1D0V7_9NOCA</name>
<evidence type="ECO:0008006" key="3">
    <source>
        <dbReference type="Google" id="ProtNLM"/>
    </source>
</evidence>
<protein>
    <recommendedName>
        <fullName evidence="3">XRE family transcriptional regulator</fullName>
    </recommendedName>
</protein>
<reference evidence="1 2" key="1">
    <citation type="submission" date="2020-01" db="EMBL/GenBank/DDBJ databases">
        <title>Genetics and antimicrobial susceptibilities of Nocardia species isolated from the soil; a comparison with species isolated from humans.</title>
        <authorList>
            <person name="Carrasco G."/>
            <person name="Monzon S."/>
            <person name="Sansegundo M."/>
            <person name="Garcia E."/>
            <person name="Garrido N."/>
            <person name="Medina M.J."/>
            <person name="Villalon P."/>
            <person name="Ramirez-Arocha A.C."/>
            <person name="Jimenez P."/>
            <person name="Cuesta I."/>
            <person name="Valdezate S."/>
        </authorList>
    </citation>
    <scope>NUCLEOTIDE SEQUENCE [LARGE SCALE GENOMIC DNA]</scope>
    <source>
        <strain evidence="1 2">CNM20110639</strain>
    </source>
</reference>
<dbReference type="Gene3D" id="1.25.40.10">
    <property type="entry name" value="Tetratricopeptide repeat domain"/>
    <property type="match status" value="1"/>
</dbReference>